<evidence type="ECO:0000256" key="3">
    <source>
        <dbReference type="ARBA" id="ARBA00022692"/>
    </source>
</evidence>
<name>A0AAQ3KGY5_9LILI</name>
<feature type="transmembrane region" description="Helical" evidence="8">
    <location>
        <begin position="841"/>
        <end position="871"/>
    </location>
</feature>
<dbReference type="CDD" id="cd08379">
    <property type="entry name" value="C2D_MCTP_PRT_plant"/>
    <property type="match status" value="1"/>
</dbReference>
<reference evidence="10 11" key="1">
    <citation type="submission" date="2023-10" db="EMBL/GenBank/DDBJ databases">
        <title>Chromosome-scale genome assembly provides insights into flower coloration mechanisms of Canna indica.</title>
        <authorList>
            <person name="Li C."/>
        </authorList>
    </citation>
    <scope>NUCLEOTIDE SEQUENCE [LARGE SCALE GENOMIC DNA]</scope>
    <source>
        <tissue evidence="10">Flower</tissue>
    </source>
</reference>
<dbReference type="InterPro" id="IPR047257">
    <property type="entry name" value="C2B_MCTP_PRT_plant"/>
</dbReference>
<dbReference type="FunFam" id="2.60.40.150:FF:000090">
    <property type="entry name" value="C2 domain-containing protein"/>
    <property type="match status" value="1"/>
</dbReference>
<dbReference type="EMBL" id="CP136894">
    <property type="protein sequence ID" value="WOL07175.1"/>
    <property type="molecule type" value="Genomic_DNA"/>
</dbReference>
<evidence type="ECO:0000313" key="11">
    <source>
        <dbReference type="Proteomes" id="UP001327560"/>
    </source>
</evidence>
<dbReference type="CDD" id="cd08378">
    <property type="entry name" value="C2B_MCTP_PRT_plant"/>
    <property type="match status" value="1"/>
</dbReference>
<feature type="domain" description="C2" evidence="9">
    <location>
        <begin position="585"/>
        <end position="711"/>
    </location>
</feature>
<dbReference type="FunFam" id="2.60.40.150:FF:000128">
    <property type="entry name" value="C2 domain-containing protein"/>
    <property type="match status" value="1"/>
</dbReference>
<evidence type="ECO:0000256" key="6">
    <source>
        <dbReference type="ARBA" id="ARBA00023136"/>
    </source>
</evidence>
<dbReference type="AlphaFoldDB" id="A0AAQ3KGY5"/>
<dbReference type="PROSITE" id="PS50004">
    <property type="entry name" value="C2"/>
    <property type="match status" value="4"/>
</dbReference>
<comment type="similarity">
    <text evidence="2">Belongs to the MCTP family.</text>
</comment>
<feature type="domain" description="C2" evidence="9">
    <location>
        <begin position="261"/>
        <end position="379"/>
    </location>
</feature>
<dbReference type="CDD" id="cd04022">
    <property type="entry name" value="C2A_MCTP_PRT_plant"/>
    <property type="match status" value="1"/>
</dbReference>
<feature type="domain" description="C2" evidence="9">
    <location>
        <begin position="418"/>
        <end position="544"/>
    </location>
</feature>
<sequence>MSNLKLGVEVISAHDLMGKDGQGSVSAFVELHFDGQKFRTTIKEKDINPVWNERFYFNISDPSSLPDCPLEAYVYHFSRAANSKTFLGKVRIAGTSFVPFNDAVDLHYPLEKRGIFSRVKGELSLKVFLTDDPSIRASVPPPALDSLFGNPAPNLAAAQAQQAPGPGIAAAAANLFQESRTDPVRTFQHLPRDSWPPPQQYYSTAPPVGEPSVRYAADEMKAEPPRVARMFSSSSQQPVDFQLKETSPWLGGGRIIGGRMIPGEKAGAFDLVEKMEYLFIRVVKARDLPAKDITGSLDPYVEVRLGNYKGTTRHFEKNQNPEWHQVFAFPRERLQASHVEIVLKDKDLVKDDFVGMVRLDINEIPTRVPPDSPLAPEWYRLEDKNREKLSKGELMLAVWHGTQADESFAYATHSDVIPSVDAHTLSNYIRAKVYHAPRLWYVRVNIIEAHDVFPSDKSRVPDLYCKARIGNHMLRTKPIQSRTANFLWNEEFMFVAAEPFEDDLILSVEDRIAHNKDEEIGRVHIPLTSIDKRIDDRMIRSRWWNLRRPVVVDLDQLKEDKFSSKIHARICLDGGYHVLDESTQYSSDLRPTAKQLWKQPIGLLELGILNANGLHPMKTRDSRGTCDSYCVAKYGHKWVRTRTIVDEMNPRFNEQYTWDVYDHATVITVGVFDNCQLVEKGSSGGDKDVKIGKVRIRLSTLETGRIYTNSYPLLVLHNSGVKKMGELHLAIRFSVTSMVNTMFIYTKPLLPKMHYVRPLPIIQQELLRHQAVQIVAARLSRMEPPLRREVVEYLSDAHSHLWSMRRSKANFFRLMTVFSGLLAVGKWFGEVCAWKNPITTVLVHILFIMLVCFPELILPTVFLYMFLIGVWNYRFRPRYPPHMNTKISHVEAVHPDELDEEFDTYPTSRSPEIVRMRYDRLRSVAGRIQTVVGDIATQGERLHLLLTWRDPRATAMFLVFCLCAAVVVYVTPFQILAAAAGFYLMRHPRFRHKMPSVPVNFFRRLPARTDSLL</sequence>
<evidence type="ECO:0000256" key="2">
    <source>
        <dbReference type="ARBA" id="ARBA00007923"/>
    </source>
</evidence>
<dbReference type="SMART" id="SM00239">
    <property type="entry name" value="C2"/>
    <property type="match status" value="4"/>
</dbReference>
<proteinExistence type="inferred from homology"/>
<dbReference type="FunFam" id="2.60.40.150:FF:000323">
    <property type="entry name" value="C2 calcium/lipid-binding plant phosphoribosyltransferase family protein"/>
    <property type="match status" value="1"/>
</dbReference>
<keyword evidence="5 8" id="KW-1133">Transmembrane helix</keyword>
<evidence type="ECO:0000256" key="7">
    <source>
        <dbReference type="ARBA" id="ARBA00053146"/>
    </source>
</evidence>
<dbReference type="Gene3D" id="2.60.40.150">
    <property type="entry name" value="C2 domain"/>
    <property type="match status" value="4"/>
</dbReference>
<gene>
    <name evidence="10" type="ORF">Cni_G15913</name>
</gene>
<dbReference type="Pfam" id="PF00168">
    <property type="entry name" value="C2"/>
    <property type="match status" value="4"/>
</dbReference>
<organism evidence="10 11">
    <name type="scientific">Canna indica</name>
    <name type="common">Indian-shot</name>
    <dbReference type="NCBI Taxonomy" id="4628"/>
    <lineage>
        <taxon>Eukaryota</taxon>
        <taxon>Viridiplantae</taxon>
        <taxon>Streptophyta</taxon>
        <taxon>Embryophyta</taxon>
        <taxon>Tracheophyta</taxon>
        <taxon>Spermatophyta</taxon>
        <taxon>Magnoliopsida</taxon>
        <taxon>Liliopsida</taxon>
        <taxon>Zingiberales</taxon>
        <taxon>Cannaceae</taxon>
        <taxon>Canna</taxon>
    </lineage>
</organism>
<dbReference type="Proteomes" id="UP001327560">
    <property type="component" value="Chromosome 5"/>
</dbReference>
<dbReference type="FunFam" id="2.60.40.150:FF:000119">
    <property type="entry name" value="C2 domain-containing protein"/>
    <property type="match status" value="1"/>
</dbReference>
<protein>
    <submittedName>
        <fullName evidence="10">FT-interacting protein 1-like</fullName>
    </submittedName>
</protein>
<keyword evidence="4" id="KW-0677">Repeat</keyword>
<dbReference type="InterPro" id="IPR013583">
    <property type="entry name" value="MCTP_C"/>
</dbReference>
<dbReference type="PANTHER" id="PTHR31425:SF54">
    <property type="entry name" value="OS07G0483500 PROTEIN"/>
    <property type="match status" value="1"/>
</dbReference>
<keyword evidence="3 8" id="KW-0812">Transmembrane</keyword>
<evidence type="ECO:0000313" key="10">
    <source>
        <dbReference type="EMBL" id="WOL07175.1"/>
    </source>
</evidence>
<feature type="transmembrane region" description="Helical" evidence="8">
    <location>
        <begin position="955"/>
        <end position="984"/>
    </location>
</feature>
<dbReference type="CDD" id="cd04019">
    <property type="entry name" value="C2C_MCTP_PRT_plant"/>
    <property type="match status" value="1"/>
</dbReference>
<evidence type="ECO:0000256" key="5">
    <source>
        <dbReference type="ARBA" id="ARBA00022989"/>
    </source>
</evidence>
<dbReference type="InterPro" id="IPR047258">
    <property type="entry name" value="C2C_MCTP_PRT_plant"/>
</dbReference>
<keyword evidence="6 8" id="KW-0472">Membrane</keyword>
<evidence type="ECO:0000259" key="9">
    <source>
        <dbReference type="PROSITE" id="PS50004"/>
    </source>
</evidence>
<dbReference type="InterPro" id="IPR000008">
    <property type="entry name" value="C2_dom"/>
</dbReference>
<dbReference type="GO" id="GO:0016020">
    <property type="term" value="C:membrane"/>
    <property type="evidence" value="ECO:0007669"/>
    <property type="project" value="UniProtKB-SubCell"/>
</dbReference>
<dbReference type="InterPro" id="IPR047255">
    <property type="entry name" value="C2D_MCTP_PRT_plant"/>
</dbReference>
<comment type="subcellular location">
    <subcellularLocation>
        <location evidence="1">Membrane</location>
        <topology evidence="1">Multi-pass membrane protein</topology>
    </subcellularLocation>
</comment>
<dbReference type="InterPro" id="IPR035892">
    <property type="entry name" value="C2_domain_sf"/>
</dbReference>
<feature type="transmembrane region" description="Helical" evidence="8">
    <location>
        <begin position="811"/>
        <end position="829"/>
    </location>
</feature>
<keyword evidence="11" id="KW-1185">Reference proteome</keyword>
<evidence type="ECO:0000256" key="8">
    <source>
        <dbReference type="SAM" id="Phobius"/>
    </source>
</evidence>
<dbReference type="PANTHER" id="PTHR31425">
    <property type="entry name" value="PHOSPHORIBOSYLANTHRANILATE TRANSFERASE ISOFORM 1"/>
    <property type="match status" value="1"/>
</dbReference>
<dbReference type="Pfam" id="PF08372">
    <property type="entry name" value="PRT_C"/>
    <property type="match status" value="1"/>
</dbReference>
<accession>A0AAQ3KGY5</accession>
<dbReference type="InterPro" id="IPR047259">
    <property type="entry name" value="QUIRKY-like"/>
</dbReference>
<feature type="domain" description="C2" evidence="9">
    <location>
        <begin position="1"/>
        <end position="108"/>
    </location>
</feature>
<comment type="function">
    <text evidence="7">May function as a signaling molecule by regulating the trafficking of other regulators.</text>
</comment>
<dbReference type="SUPFAM" id="SSF49562">
    <property type="entry name" value="C2 domain (Calcium/lipid-binding domain, CaLB)"/>
    <property type="match status" value="4"/>
</dbReference>
<evidence type="ECO:0000256" key="4">
    <source>
        <dbReference type="ARBA" id="ARBA00022737"/>
    </source>
</evidence>
<evidence type="ECO:0000256" key="1">
    <source>
        <dbReference type="ARBA" id="ARBA00004141"/>
    </source>
</evidence>